<accession>A0ABS2PB95</accession>
<dbReference type="Proteomes" id="UP000741863">
    <property type="component" value="Unassembled WGS sequence"/>
</dbReference>
<name>A0ABS2PB95_9BACL</name>
<organism evidence="1 2">
    <name type="scientific">Geomicrobium sediminis</name>
    <dbReference type="NCBI Taxonomy" id="1347788"/>
    <lineage>
        <taxon>Bacteria</taxon>
        <taxon>Bacillati</taxon>
        <taxon>Bacillota</taxon>
        <taxon>Bacilli</taxon>
        <taxon>Bacillales</taxon>
        <taxon>Geomicrobium</taxon>
    </lineage>
</organism>
<dbReference type="EMBL" id="JAFBEC010000004">
    <property type="protein sequence ID" value="MBM7632679.1"/>
    <property type="molecule type" value="Genomic_DNA"/>
</dbReference>
<gene>
    <name evidence="1" type="ORF">JOD17_001773</name>
</gene>
<proteinExistence type="predicted"/>
<dbReference type="RefSeq" id="WP_042361238.1">
    <property type="nucleotide sequence ID" value="NZ_JAFBEC010000004.1"/>
</dbReference>
<comment type="caution">
    <text evidence="1">The sequence shown here is derived from an EMBL/GenBank/DDBJ whole genome shotgun (WGS) entry which is preliminary data.</text>
</comment>
<evidence type="ECO:0000313" key="2">
    <source>
        <dbReference type="Proteomes" id="UP000741863"/>
    </source>
</evidence>
<reference evidence="1 2" key="1">
    <citation type="submission" date="2021-01" db="EMBL/GenBank/DDBJ databases">
        <title>Genomic Encyclopedia of Type Strains, Phase IV (KMG-IV): sequencing the most valuable type-strain genomes for metagenomic binning, comparative biology and taxonomic classification.</title>
        <authorList>
            <person name="Goeker M."/>
        </authorList>
    </citation>
    <scope>NUCLEOTIDE SEQUENCE [LARGE SCALE GENOMIC DNA]</scope>
    <source>
        <strain evidence="1 2">DSM 25540</strain>
    </source>
</reference>
<evidence type="ECO:0000313" key="1">
    <source>
        <dbReference type="EMBL" id="MBM7632679.1"/>
    </source>
</evidence>
<protein>
    <submittedName>
        <fullName evidence="1">Uncharacterized protein</fullName>
    </submittedName>
</protein>
<sequence length="68" mass="8085">MEYITIQELNKVDDNNGSVRLIYSERDIRKAVNVSVSDGVYVFKQYDLAYEKRVKLIEHIEDMWGSYH</sequence>
<keyword evidence="2" id="KW-1185">Reference proteome</keyword>